<reference evidence="2" key="1">
    <citation type="journal article" date="2020" name="mSystems">
        <title>Genome- and Community-Level Interaction Insights into Carbon Utilization and Element Cycling Functions of Hydrothermarchaeota in Hydrothermal Sediment.</title>
        <authorList>
            <person name="Zhou Z."/>
            <person name="Liu Y."/>
            <person name="Xu W."/>
            <person name="Pan J."/>
            <person name="Luo Z.H."/>
            <person name="Li M."/>
        </authorList>
    </citation>
    <scope>NUCLEOTIDE SEQUENCE [LARGE SCALE GENOMIC DNA]</scope>
    <source>
        <strain evidence="2">SpSt-776</strain>
    </source>
</reference>
<feature type="domain" description="Putative regulatory protein FmdB zinc ribbon" evidence="1">
    <location>
        <begin position="1"/>
        <end position="43"/>
    </location>
</feature>
<accession>A0A7C3SJ28</accession>
<organism evidence="2">
    <name type="scientific">Desulfobacca acetoxidans</name>
    <dbReference type="NCBI Taxonomy" id="60893"/>
    <lineage>
        <taxon>Bacteria</taxon>
        <taxon>Pseudomonadati</taxon>
        <taxon>Thermodesulfobacteriota</taxon>
        <taxon>Desulfobaccia</taxon>
        <taxon>Desulfobaccales</taxon>
        <taxon>Desulfobaccaceae</taxon>
        <taxon>Desulfobacca</taxon>
    </lineage>
</organism>
<dbReference type="InterPro" id="IPR013429">
    <property type="entry name" value="Regulatory_FmdB_Zinc_ribbon"/>
</dbReference>
<sequence length="120" mass="13599">MPIYEYRCQDCRRTSDYLLLSLREEFTPVCKRCGSANMVRILSRVNVRLSEETRLERLADPSLWGGVDENDPKSVAKMLKKLGPELGEDFPGEVDQMIEEALESEAQAEGETSLEEDGLD</sequence>
<proteinExistence type="predicted"/>
<evidence type="ECO:0000313" key="2">
    <source>
        <dbReference type="EMBL" id="HGB14800.1"/>
    </source>
</evidence>
<dbReference type="EMBL" id="DTHB01000043">
    <property type="protein sequence ID" value="HGB14800.1"/>
    <property type="molecule type" value="Genomic_DNA"/>
</dbReference>
<dbReference type="PANTHER" id="PTHR34404">
    <property type="entry name" value="REGULATORY PROTEIN, FMDB FAMILY"/>
    <property type="match status" value="1"/>
</dbReference>
<dbReference type="Pfam" id="PF09723">
    <property type="entry name" value="Zn_ribbon_8"/>
    <property type="match status" value="1"/>
</dbReference>
<dbReference type="AlphaFoldDB" id="A0A7C3SJ28"/>
<dbReference type="NCBIfam" id="TIGR02605">
    <property type="entry name" value="CxxC_CxxC_SSSS"/>
    <property type="match status" value="1"/>
</dbReference>
<protein>
    <submittedName>
        <fullName evidence="2">Zinc ribbon domain-containing protein</fullName>
    </submittedName>
</protein>
<gene>
    <name evidence="2" type="ORF">ENV62_06150</name>
</gene>
<dbReference type="PANTHER" id="PTHR34404:SF3">
    <property type="entry name" value="REGULATORY PROTEIN, FMDB FAMILY"/>
    <property type="match status" value="1"/>
</dbReference>
<dbReference type="SMART" id="SM00834">
    <property type="entry name" value="CxxC_CXXC_SSSS"/>
    <property type="match status" value="1"/>
</dbReference>
<comment type="caution">
    <text evidence="2">The sequence shown here is derived from an EMBL/GenBank/DDBJ whole genome shotgun (WGS) entry which is preliminary data.</text>
</comment>
<evidence type="ECO:0000259" key="1">
    <source>
        <dbReference type="SMART" id="SM00834"/>
    </source>
</evidence>
<name>A0A7C3SJ28_9BACT</name>